<evidence type="ECO:0000256" key="5">
    <source>
        <dbReference type="ARBA" id="ARBA00022989"/>
    </source>
</evidence>
<feature type="transmembrane region" description="Helical" evidence="7">
    <location>
        <begin position="298"/>
        <end position="320"/>
    </location>
</feature>
<feature type="domain" description="Major facilitator superfamily (MFS) profile" evidence="8">
    <location>
        <begin position="1"/>
        <end position="385"/>
    </location>
</feature>
<keyword evidence="3" id="KW-1003">Cell membrane</keyword>
<dbReference type="PANTHER" id="PTHR23517:SF2">
    <property type="entry name" value="MULTIDRUG RESISTANCE PROTEIN MDTH"/>
    <property type="match status" value="1"/>
</dbReference>
<dbReference type="InterPro" id="IPR020846">
    <property type="entry name" value="MFS_dom"/>
</dbReference>
<feature type="transmembrane region" description="Helical" evidence="7">
    <location>
        <begin position="200"/>
        <end position="222"/>
    </location>
</feature>
<feature type="transmembrane region" description="Helical" evidence="7">
    <location>
        <begin position="96"/>
        <end position="120"/>
    </location>
</feature>
<dbReference type="EMBL" id="JAHOPB010000002">
    <property type="protein sequence ID" value="MBU8876404.1"/>
    <property type="molecule type" value="Genomic_DNA"/>
</dbReference>
<protein>
    <submittedName>
        <fullName evidence="9">MFS transporter</fullName>
    </submittedName>
</protein>
<proteinExistence type="predicted"/>
<evidence type="ECO:0000256" key="7">
    <source>
        <dbReference type="SAM" id="Phobius"/>
    </source>
</evidence>
<organism evidence="9 10">
    <name type="scientific">Reyranella humidisoli</name>
    <dbReference type="NCBI Taxonomy" id="2849149"/>
    <lineage>
        <taxon>Bacteria</taxon>
        <taxon>Pseudomonadati</taxon>
        <taxon>Pseudomonadota</taxon>
        <taxon>Alphaproteobacteria</taxon>
        <taxon>Hyphomicrobiales</taxon>
        <taxon>Reyranellaceae</taxon>
        <taxon>Reyranella</taxon>
    </lineage>
</organism>
<comment type="subcellular location">
    <subcellularLocation>
        <location evidence="1">Cell membrane</location>
        <topology evidence="1">Multi-pass membrane protein</topology>
    </subcellularLocation>
</comment>
<keyword evidence="6 7" id="KW-0472">Membrane</keyword>
<name>A0ABS6IP74_9HYPH</name>
<dbReference type="Pfam" id="PF07690">
    <property type="entry name" value="MFS_1"/>
    <property type="match status" value="1"/>
</dbReference>
<keyword evidence="10" id="KW-1185">Reference proteome</keyword>
<feature type="transmembrane region" description="Helical" evidence="7">
    <location>
        <begin position="132"/>
        <end position="151"/>
    </location>
</feature>
<dbReference type="Proteomes" id="UP000727907">
    <property type="component" value="Unassembled WGS sequence"/>
</dbReference>
<dbReference type="InterPro" id="IPR050171">
    <property type="entry name" value="MFS_Transporters"/>
</dbReference>
<gene>
    <name evidence="9" type="ORF">KQ910_21705</name>
</gene>
<evidence type="ECO:0000313" key="9">
    <source>
        <dbReference type="EMBL" id="MBU8876404.1"/>
    </source>
</evidence>
<dbReference type="PANTHER" id="PTHR23517">
    <property type="entry name" value="RESISTANCE PROTEIN MDTM, PUTATIVE-RELATED-RELATED"/>
    <property type="match status" value="1"/>
</dbReference>
<evidence type="ECO:0000313" key="10">
    <source>
        <dbReference type="Proteomes" id="UP000727907"/>
    </source>
</evidence>
<comment type="caution">
    <text evidence="9">The sequence shown here is derived from an EMBL/GenBank/DDBJ whole genome shotgun (WGS) entry which is preliminary data.</text>
</comment>
<evidence type="ECO:0000256" key="6">
    <source>
        <dbReference type="ARBA" id="ARBA00023136"/>
    </source>
</evidence>
<evidence type="ECO:0000256" key="2">
    <source>
        <dbReference type="ARBA" id="ARBA00022448"/>
    </source>
</evidence>
<feature type="transmembrane region" description="Helical" evidence="7">
    <location>
        <begin position="20"/>
        <end position="40"/>
    </location>
</feature>
<feature type="transmembrane region" description="Helical" evidence="7">
    <location>
        <begin position="242"/>
        <end position="262"/>
    </location>
</feature>
<dbReference type="RefSeq" id="WP_216965173.1">
    <property type="nucleotide sequence ID" value="NZ_JAHOPB010000002.1"/>
</dbReference>
<evidence type="ECO:0000259" key="8">
    <source>
        <dbReference type="PROSITE" id="PS50850"/>
    </source>
</evidence>
<keyword evidence="5 7" id="KW-1133">Transmembrane helix</keyword>
<accession>A0ABS6IP74</accession>
<feature type="transmembrane region" description="Helical" evidence="7">
    <location>
        <begin position="46"/>
        <end position="64"/>
    </location>
</feature>
<dbReference type="InterPro" id="IPR011701">
    <property type="entry name" value="MFS"/>
</dbReference>
<keyword evidence="4 7" id="KW-0812">Transmembrane</keyword>
<feature type="transmembrane region" description="Helical" evidence="7">
    <location>
        <begin position="157"/>
        <end position="179"/>
    </location>
</feature>
<reference evidence="9 10" key="1">
    <citation type="submission" date="2021-06" db="EMBL/GenBank/DDBJ databases">
        <authorList>
            <person name="Lee D.H."/>
        </authorList>
    </citation>
    <scope>NUCLEOTIDE SEQUENCE [LARGE SCALE GENOMIC DNA]</scope>
    <source>
        <strain evidence="9 10">MMS21-HV4-11</strain>
    </source>
</reference>
<evidence type="ECO:0000256" key="1">
    <source>
        <dbReference type="ARBA" id="ARBA00004651"/>
    </source>
</evidence>
<evidence type="ECO:0000256" key="3">
    <source>
        <dbReference type="ARBA" id="ARBA00022475"/>
    </source>
</evidence>
<evidence type="ECO:0000256" key="4">
    <source>
        <dbReference type="ARBA" id="ARBA00022692"/>
    </source>
</evidence>
<sequence>MSHGSPTSILLNIGHAMDHWILVVFAYSWGVIAGVWGVEWTELTPFNYGALFMFGAGSIVSGRLGDHWGRWIMMVIFFAGMGVSALIIALCTNKWQIGAALTLMGAFASIYHPVGIPMLVQKAKNPGFTIGVNGLAGNMGIAIAAGLSVYIAQRFGWQAAFIIPGVICLICAVAFVALVPREEMAPAKRKAKMLDLPPSVMARVFAIMTFTAVTGSIIFNFTTNGNGELLANRAKNIAQDPAMLATMLFVIFSLASLAQLVVGKLIDRYPLKNIYLPIVLLQVPLFLIASQVEGWALFVTAIAFMLLVFGAIPFTDAMIVRYIDDRMRSRVTGVRLAIGFGVSSFVVALIGPLVKDAGFPVLLSVLAGVAFCSFLALSMLPSEKDVHAIATAPKPAE</sequence>
<keyword evidence="2" id="KW-0813">Transport</keyword>
<feature type="transmembrane region" description="Helical" evidence="7">
    <location>
        <begin position="71"/>
        <end position="90"/>
    </location>
</feature>
<dbReference type="PROSITE" id="PS50850">
    <property type="entry name" value="MFS"/>
    <property type="match status" value="1"/>
</dbReference>
<feature type="transmembrane region" description="Helical" evidence="7">
    <location>
        <begin position="357"/>
        <end position="377"/>
    </location>
</feature>
<feature type="transmembrane region" description="Helical" evidence="7">
    <location>
        <begin position="332"/>
        <end position="351"/>
    </location>
</feature>